<dbReference type="PANTHER" id="PTHR43537:SF5">
    <property type="entry name" value="UXU OPERON TRANSCRIPTIONAL REGULATOR"/>
    <property type="match status" value="1"/>
</dbReference>
<evidence type="ECO:0000256" key="1">
    <source>
        <dbReference type="ARBA" id="ARBA00023015"/>
    </source>
</evidence>
<keyword evidence="2" id="KW-0238">DNA-binding</keyword>
<keyword evidence="1" id="KW-0805">Transcription regulation</keyword>
<dbReference type="PRINTS" id="PR00035">
    <property type="entry name" value="HTHGNTR"/>
</dbReference>
<dbReference type="PANTHER" id="PTHR43537">
    <property type="entry name" value="TRANSCRIPTIONAL REGULATOR, GNTR FAMILY"/>
    <property type="match status" value="1"/>
</dbReference>
<dbReference type="Proteomes" id="UP000216207">
    <property type="component" value="Unassembled WGS sequence"/>
</dbReference>
<dbReference type="Gene3D" id="1.10.10.10">
    <property type="entry name" value="Winged helix-like DNA-binding domain superfamily/Winged helix DNA-binding domain"/>
    <property type="match status" value="1"/>
</dbReference>
<dbReference type="InterPro" id="IPR008920">
    <property type="entry name" value="TF_FadR/GntR_C"/>
</dbReference>
<dbReference type="CDD" id="cd07377">
    <property type="entry name" value="WHTH_GntR"/>
    <property type="match status" value="1"/>
</dbReference>
<keyword evidence="3" id="KW-0804">Transcription</keyword>
<dbReference type="PROSITE" id="PS50949">
    <property type="entry name" value="HTH_GNTR"/>
    <property type="match status" value="1"/>
</dbReference>
<evidence type="ECO:0000313" key="5">
    <source>
        <dbReference type="EMBL" id="PAE87240.1"/>
    </source>
</evidence>
<feature type="domain" description="HTH gntR-type" evidence="4">
    <location>
        <begin position="8"/>
        <end position="76"/>
    </location>
</feature>
<organism evidence="5 6">
    <name type="scientific">Shouchella clausii</name>
    <name type="common">Alkalihalobacillus clausii</name>
    <dbReference type="NCBI Taxonomy" id="79880"/>
    <lineage>
        <taxon>Bacteria</taxon>
        <taxon>Bacillati</taxon>
        <taxon>Bacillota</taxon>
        <taxon>Bacilli</taxon>
        <taxon>Bacillales</taxon>
        <taxon>Bacillaceae</taxon>
        <taxon>Shouchella</taxon>
    </lineage>
</organism>
<evidence type="ECO:0000313" key="6">
    <source>
        <dbReference type="Proteomes" id="UP000216207"/>
    </source>
</evidence>
<gene>
    <name evidence="5" type="ORF">CHH72_19400</name>
</gene>
<dbReference type="GO" id="GO:0003700">
    <property type="term" value="F:DNA-binding transcription factor activity"/>
    <property type="evidence" value="ECO:0007669"/>
    <property type="project" value="InterPro"/>
</dbReference>
<dbReference type="EMBL" id="NPCC01000038">
    <property type="protein sequence ID" value="PAE87240.1"/>
    <property type="molecule type" value="Genomic_DNA"/>
</dbReference>
<evidence type="ECO:0000256" key="2">
    <source>
        <dbReference type="ARBA" id="ARBA00023125"/>
    </source>
</evidence>
<dbReference type="SMART" id="SM00345">
    <property type="entry name" value="HTH_GNTR"/>
    <property type="match status" value="1"/>
</dbReference>
<dbReference type="SUPFAM" id="SSF46785">
    <property type="entry name" value="Winged helix' DNA-binding domain"/>
    <property type="match status" value="1"/>
</dbReference>
<evidence type="ECO:0000256" key="3">
    <source>
        <dbReference type="ARBA" id="ARBA00023163"/>
    </source>
</evidence>
<dbReference type="InterPro" id="IPR036390">
    <property type="entry name" value="WH_DNA-bd_sf"/>
</dbReference>
<comment type="caution">
    <text evidence="5">The sequence shown here is derived from an EMBL/GenBank/DDBJ whole genome shotgun (WGS) entry which is preliminary data.</text>
</comment>
<protein>
    <submittedName>
        <fullName evidence="5">GntR family transcriptional regulator</fullName>
    </submittedName>
</protein>
<name>A0A268NVY0_SHOCL</name>
<dbReference type="SMART" id="SM00895">
    <property type="entry name" value="FCD"/>
    <property type="match status" value="1"/>
</dbReference>
<dbReference type="Gene3D" id="1.20.120.530">
    <property type="entry name" value="GntR ligand-binding domain-like"/>
    <property type="match status" value="1"/>
</dbReference>
<dbReference type="AlphaFoldDB" id="A0A268NVY0"/>
<dbReference type="Pfam" id="PF07729">
    <property type="entry name" value="FCD"/>
    <property type="match status" value="1"/>
</dbReference>
<reference evidence="5 6" key="1">
    <citation type="submission" date="2017-07" db="EMBL/GenBank/DDBJ databases">
        <title>Isolation and whole genome analysis of endospore-forming bacteria from heroin.</title>
        <authorList>
            <person name="Kalinowski J."/>
            <person name="Ahrens B."/>
            <person name="Al-Dilaimi A."/>
            <person name="Winkler A."/>
            <person name="Wibberg D."/>
            <person name="Schleenbecker U."/>
            <person name="Ruckert C."/>
            <person name="Wolfel R."/>
            <person name="Grass G."/>
        </authorList>
    </citation>
    <scope>NUCLEOTIDE SEQUENCE [LARGE SCALE GENOMIC DNA]</scope>
    <source>
        <strain evidence="5 6">7539</strain>
    </source>
</reference>
<dbReference type="Pfam" id="PF00392">
    <property type="entry name" value="GntR"/>
    <property type="match status" value="1"/>
</dbReference>
<dbReference type="InterPro" id="IPR036388">
    <property type="entry name" value="WH-like_DNA-bd_sf"/>
</dbReference>
<dbReference type="InterPro" id="IPR011711">
    <property type="entry name" value="GntR_C"/>
</dbReference>
<sequence length="236" mass="26936">MRLPIERKKVSSQVLEQLKEMIKNGEFPAHSKLPSEMELAELFGVSRSPIREALSVLEASGLIESKQGGGSWVKEVQLTNLLEQVTLDIVDIGQVYDLLELRSIIETEAAALAAVRYQKKDILELELALAQFAKTVEDREVVGDEADYMFHRVIIKASYNPFLEQTMANVSELLQKALAFSLKKNRLQQKREEVYREHLTIFNAIYERDSEAARKAMNTHLQNVRRKLGDNRVLPK</sequence>
<accession>A0A268NVY0</accession>
<evidence type="ECO:0000259" key="4">
    <source>
        <dbReference type="PROSITE" id="PS50949"/>
    </source>
</evidence>
<dbReference type="InterPro" id="IPR000524">
    <property type="entry name" value="Tscrpt_reg_HTH_GntR"/>
</dbReference>
<dbReference type="SUPFAM" id="SSF48008">
    <property type="entry name" value="GntR ligand-binding domain-like"/>
    <property type="match status" value="1"/>
</dbReference>
<proteinExistence type="predicted"/>
<dbReference type="GO" id="GO:0003677">
    <property type="term" value="F:DNA binding"/>
    <property type="evidence" value="ECO:0007669"/>
    <property type="project" value="UniProtKB-KW"/>
</dbReference>
<dbReference type="RefSeq" id="WP_095327295.1">
    <property type="nucleotide sequence ID" value="NZ_NPCC01000038.1"/>
</dbReference>